<feature type="domain" description="Core-binding (CB)" evidence="6">
    <location>
        <begin position="29"/>
        <end position="122"/>
    </location>
</feature>
<evidence type="ECO:0000259" key="5">
    <source>
        <dbReference type="PROSITE" id="PS51898"/>
    </source>
</evidence>
<dbReference type="PANTHER" id="PTHR30349">
    <property type="entry name" value="PHAGE INTEGRASE-RELATED"/>
    <property type="match status" value="1"/>
</dbReference>
<keyword evidence="3" id="KW-0233">DNA recombination</keyword>
<dbReference type="Pfam" id="PF13495">
    <property type="entry name" value="Phage_int_SAM_4"/>
    <property type="match status" value="1"/>
</dbReference>
<feature type="domain" description="Tyr recombinase" evidence="5">
    <location>
        <begin position="139"/>
        <end position="318"/>
    </location>
</feature>
<dbReference type="PROSITE" id="PS51900">
    <property type="entry name" value="CB"/>
    <property type="match status" value="1"/>
</dbReference>
<evidence type="ECO:0000313" key="7">
    <source>
        <dbReference type="EMBL" id="KKG34931.1"/>
    </source>
</evidence>
<dbReference type="PATRIC" id="fig|2209.62.peg.46"/>
<dbReference type="GO" id="GO:0006310">
    <property type="term" value="P:DNA recombination"/>
    <property type="evidence" value="ECO:0007669"/>
    <property type="project" value="UniProtKB-KW"/>
</dbReference>
<protein>
    <recommendedName>
        <fullName evidence="11">Integrase</fullName>
    </recommendedName>
</protein>
<dbReference type="Proteomes" id="UP000034298">
    <property type="component" value="Unassembled WGS sequence"/>
</dbReference>
<dbReference type="InterPro" id="IPR002104">
    <property type="entry name" value="Integrase_catalytic"/>
</dbReference>
<dbReference type="PROSITE" id="PS51898">
    <property type="entry name" value="TYR_RECOMBINASE"/>
    <property type="match status" value="1"/>
</dbReference>
<evidence type="ECO:0000256" key="3">
    <source>
        <dbReference type="ARBA" id="ARBA00023172"/>
    </source>
</evidence>
<gene>
    <name evidence="7" type="ORF">DU30_00210</name>
    <name evidence="8" type="ORF">DU67_07550</name>
</gene>
<keyword evidence="2 4" id="KW-0238">DNA-binding</keyword>
<dbReference type="GO" id="GO:0003677">
    <property type="term" value="F:DNA binding"/>
    <property type="evidence" value="ECO:0007669"/>
    <property type="project" value="UniProtKB-UniRule"/>
</dbReference>
<organism evidence="8 10">
    <name type="scientific">Methanosarcina mazei</name>
    <name type="common">Methanosarcina frisia</name>
    <dbReference type="NCBI Taxonomy" id="2209"/>
    <lineage>
        <taxon>Archaea</taxon>
        <taxon>Methanobacteriati</taxon>
        <taxon>Methanobacteriota</taxon>
        <taxon>Stenosarchaea group</taxon>
        <taxon>Methanomicrobia</taxon>
        <taxon>Methanosarcinales</taxon>
        <taxon>Methanosarcinaceae</taxon>
        <taxon>Methanosarcina</taxon>
    </lineage>
</organism>
<dbReference type="PANTHER" id="PTHR30349:SF87">
    <property type="entry name" value="TRANSPOSASE A"/>
    <property type="match status" value="1"/>
</dbReference>
<evidence type="ECO:0000256" key="4">
    <source>
        <dbReference type="PROSITE-ProRule" id="PRU01248"/>
    </source>
</evidence>
<dbReference type="Pfam" id="PF00589">
    <property type="entry name" value="Phage_integrase"/>
    <property type="match status" value="1"/>
</dbReference>
<dbReference type="CDD" id="cd00397">
    <property type="entry name" value="DNA_BRE_C"/>
    <property type="match status" value="1"/>
</dbReference>
<evidence type="ECO:0000313" key="9">
    <source>
        <dbReference type="Proteomes" id="UP000034298"/>
    </source>
</evidence>
<dbReference type="InterPro" id="IPR010998">
    <property type="entry name" value="Integrase_recombinase_N"/>
</dbReference>
<evidence type="ECO:0000313" key="8">
    <source>
        <dbReference type="EMBL" id="KKG64510.1"/>
    </source>
</evidence>
<keyword evidence="1" id="KW-0229">DNA integration</keyword>
<proteinExistence type="predicted"/>
<evidence type="ECO:0000256" key="1">
    <source>
        <dbReference type="ARBA" id="ARBA00022908"/>
    </source>
</evidence>
<dbReference type="InterPro" id="IPR004107">
    <property type="entry name" value="Integrase_SAM-like_N"/>
</dbReference>
<sequence>MGAEEIREKNLHTIKIFKVRLEKVFKDKPKLSDNLSECNKFIKSMNPNDVSINTIKNAFVTITVFSDWCNKPFSDLDENDIEKFIDYLDEYTYEKNGKKVHYKPASIYTHKTNLRKFLHWLKRDDLVKCIKCKTKKYKQLPENILNQNDIDALIQHAITPRDKAIVAVLFESGVRKGEMAGVCIKHLIFDANGVVLTIPDGKTGPRRIRLIFSSSYLHTWLDCHPLKNDTDAPLFVSHRIPYPRISDAELYVQLQRIAKRAGIKKRVNPHSFRHASATRLAKHLTEAQLKTYLGWKEDSSMAAVYVHLSGIDVDPAILKMNGIEAEEEEKDVLKVGRCPRCKELNPETSLFCGKCGMPLKDEAVKQDELKKAEMLQIYTQNASNELIQKIVQQELEKLLKNNK</sequence>
<dbReference type="EMBL" id="JJPL01000078">
    <property type="protein sequence ID" value="KKG64510.1"/>
    <property type="molecule type" value="Genomic_DNA"/>
</dbReference>
<reference evidence="9 10" key="1">
    <citation type="journal article" date="2015" name="ISME J.">
        <title>Genomic and phenotypic differentiation among Methanosarcina mazei populations from Columbia River sediment.</title>
        <authorList>
            <person name="Youngblut N.D."/>
            <person name="Wirth J.S."/>
            <person name="Henriksen J.R."/>
            <person name="Smith M."/>
            <person name="Simon H."/>
            <person name="Metcalf W.W."/>
            <person name="Whitaker R.J."/>
        </authorList>
    </citation>
    <scope>NUCLEOTIDE SEQUENCE [LARGE SCALE GENOMIC DNA]</scope>
    <source>
        <strain evidence="7 9">3.F.A.1B.1</strain>
        <strain evidence="8 10">3.F.T.2.1</strain>
    </source>
</reference>
<dbReference type="InterPro" id="IPR050090">
    <property type="entry name" value="Tyrosine_recombinase_XerCD"/>
</dbReference>
<accession>A0A0F8J6E5</accession>
<dbReference type="SUPFAM" id="SSF56349">
    <property type="entry name" value="DNA breaking-rejoining enzymes"/>
    <property type="match status" value="1"/>
</dbReference>
<dbReference type="Gene3D" id="1.10.443.10">
    <property type="entry name" value="Intergrase catalytic core"/>
    <property type="match status" value="1"/>
</dbReference>
<dbReference type="RefSeq" id="WP_048046123.1">
    <property type="nucleotide sequence ID" value="NZ_JJPC01000067.1"/>
</dbReference>
<evidence type="ECO:0000259" key="6">
    <source>
        <dbReference type="PROSITE" id="PS51900"/>
    </source>
</evidence>
<name>A0A0F8J6E5_METMZ</name>
<dbReference type="InterPro" id="IPR044068">
    <property type="entry name" value="CB"/>
</dbReference>
<dbReference type="Gene3D" id="1.10.150.130">
    <property type="match status" value="1"/>
</dbReference>
<dbReference type="EMBL" id="JJPC01000067">
    <property type="protein sequence ID" value="KKG34931.1"/>
    <property type="molecule type" value="Genomic_DNA"/>
</dbReference>
<comment type="caution">
    <text evidence="8">The sequence shown here is derived from an EMBL/GenBank/DDBJ whole genome shotgun (WGS) entry which is preliminary data.</text>
</comment>
<dbReference type="AlphaFoldDB" id="A0A0F8J6E5"/>
<dbReference type="Proteomes" id="UP000034424">
    <property type="component" value="Unassembled WGS sequence"/>
</dbReference>
<evidence type="ECO:0008006" key="11">
    <source>
        <dbReference type="Google" id="ProtNLM"/>
    </source>
</evidence>
<dbReference type="InterPro" id="IPR013762">
    <property type="entry name" value="Integrase-like_cat_sf"/>
</dbReference>
<evidence type="ECO:0000256" key="2">
    <source>
        <dbReference type="ARBA" id="ARBA00023125"/>
    </source>
</evidence>
<dbReference type="InterPro" id="IPR011010">
    <property type="entry name" value="DNA_brk_join_enz"/>
</dbReference>
<evidence type="ECO:0000313" key="10">
    <source>
        <dbReference type="Proteomes" id="UP000034424"/>
    </source>
</evidence>
<dbReference type="GO" id="GO:0015074">
    <property type="term" value="P:DNA integration"/>
    <property type="evidence" value="ECO:0007669"/>
    <property type="project" value="UniProtKB-KW"/>
</dbReference>